<keyword evidence="2" id="KW-1185">Reference proteome</keyword>
<name>A0ABS3AXG0_9FIRM</name>
<comment type="caution">
    <text evidence="1">The sequence shown here is derived from an EMBL/GenBank/DDBJ whole genome shotgun (WGS) entry which is preliminary data.</text>
</comment>
<dbReference type="Proteomes" id="UP000765003">
    <property type="component" value="Unassembled WGS sequence"/>
</dbReference>
<dbReference type="EMBL" id="JAFITA010000018">
    <property type="protein sequence ID" value="MBN4077477.1"/>
    <property type="molecule type" value="Genomic_DNA"/>
</dbReference>
<organism evidence="1 2">
    <name type="scientific">Sulfobacillus acidophilus</name>
    <dbReference type="NCBI Taxonomy" id="53633"/>
    <lineage>
        <taxon>Bacteria</taxon>
        <taxon>Bacillati</taxon>
        <taxon>Bacillota</taxon>
        <taxon>Clostridia</taxon>
        <taxon>Eubacteriales</taxon>
        <taxon>Clostridiales Family XVII. Incertae Sedis</taxon>
        <taxon>Sulfobacillus</taxon>
    </lineage>
</organism>
<gene>
    <name evidence="1" type="ORF">JYT19_01045</name>
</gene>
<accession>A0ABS3AXG0</accession>
<protein>
    <submittedName>
        <fullName evidence="1">Uncharacterized protein</fullName>
    </submittedName>
</protein>
<evidence type="ECO:0000313" key="1">
    <source>
        <dbReference type="EMBL" id="MBN4077477.1"/>
    </source>
</evidence>
<sequence>MLCSMYEDSLIKSYFKIIKERANVKDPLHRAKAMLLALTNKTPKVKPLRKNEKEDFWANIKAGGWVLTNKMGYIIGLSQKAQEYLNK</sequence>
<evidence type="ECO:0000313" key="2">
    <source>
        <dbReference type="Proteomes" id="UP000765003"/>
    </source>
</evidence>
<proteinExistence type="predicted"/>
<reference evidence="1" key="1">
    <citation type="submission" date="2021-02" db="EMBL/GenBank/DDBJ databases">
        <title>Activity-based single-cell genomes from oceanic crustal fluid captures similar information to metagenomic and metatranscriptomic surveys with orders of magnitude less sampling.</title>
        <authorList>
            <person name="D'Angelo T.S."/>
            <person name="Orcutt B.N."/>
        </authorList>
    </citation>
    <scope>NUCLEOTIDE SEQUENCE [LARGE SCALE GENOMIC DNA]</scope>
    <source>
        <strain evidence="1">AH-315-E05</strain>
    </source>
</reference>